<name>A0A834R2M0_SARSC</name>
<dbReference type="EnsemblMetazoa" id="SSS_1933s_mrna">
    <property type="protein sequence ID" value="KAF7488778.1"/>
    <property type="gene ID" value="SSS_1933"/>
</dbReference>
<reference evidence="1" key="2">
    <citation type="submission" date="2020-01" db="EMBL/GenBank/DDBJ databases">
        <authorList>
            <person name="Korhonen P.K.K."/>
            <person name="Guangxu M.G."/>
            <person name="Wang T.W."/>
            <person name="Stroehlein A.J.S."/>
            <person name="Young N.D."/>
            <person name="Ang C.-S.A."/>
            <person name="Fernando D.W.F."/>
            <person name="Lu H.L."/>
            <person name="Taylor S.T."/>
            <person name="Ehtesham M.E.M."/>
            <person name="Najaraj S.H.N."/>
            <person name="Harsha G.H.G."/>
            <person name="Madugundu A.M."/>
            <person name="Renuse S.R."/>
            <person name="Holt D.H."/>
            <person name="Pandey A.P."/>
            <person name="Papenfuss A.P."/>
            <person name="Gasser R.B.G."/>
            <person name="Fischer K.F."/>
        </authorList>
    </citation>
    <scope>NUCLEOTIDE SEQUENCE</scope>
    <source>
        <strain evidence="1">SSS_KF_BRIS2020</strain>
    </source>
</reference>
<proteinExistence type="predicted"/>
<reference evidence="3" key="1">
    <citation type="journal article" date="2020" name="PLoS Negl. Trop. Dis.">
        <title>High-quality nuclear genome for Sarcoptes scabiei-A critical resource for a neglected parasite.</title>
        <authorList>
            <person name="Korhonen P.K."/>
            <person name="Gasser R.B."/>
            <person name="Ma G."/>
            <person name="Wang T."/>
            <person name="Stroehlein A.J."/>
            <person name="Young N.D."/>
            <person name="Ang C.S."/>
            <person name="Fernando D.D."/>
            <person name="Lu H.C."/>
            <person name="Taylor S."/>
            <person name="Reynolds S.L."/>
            <person name="Mofiz E."/>
            <person name="Najaraj S.H."/>
            <person name="Gowda H."/>
            <person name="Madugundu A."/>
            <person name="Renuse S."/>
            <person name="Holt D."/>
            <person name="Pandey A."/>
            <person name="Papenfuss A.T."/>
            <person name="Fischer K."/>
        </authorList>
    </citation>
    <scope>NUCLEOTIDE SEQUENCE [LARGE SCALE GENOMIC DNA]</scope>
</reference>
<dbReference type="Proteomes" id="UP000070412">
    <property type="component" value="Unassembled WGS sequence"/>
</dbReference>
<keyword evidence="3" id="KW-1185">Reference proteome</keyword>
<dbReference type="EMBL" id="WVUK01000065">
    <property type="protein sequence ID" value="KAF7488778.1"/>
    <property type="molecule type" value="Genomic_DNA"/>
</dbReference>
<evidence type="ECO:0000313" key="1">
    <source>
        <dbReference type="EMBL" id="KAF7488778.1"/>
    </source>
</evidence>
<evidence type="ECO:0000313" key="3">
    <source>
        <dbReference type="Proteomes" id="UP000070412"/>
    </source>
</evidence>
<protein>
    <submittedName>
        <fullName evidence="1 2">Uncharacterized protein</fullName>
    </submittedName>
</protein>
<dbReference type="OrthoDB" id="10458619at2759"/>
<dbReference type="AlphaFoldDB" id="A0A834R2M0"/>
<organism evidence="1">
    <name type="scientific">Sarcoptes scabiei</name>
    <name type="common">Itch mite</name>
    <name type="synonym">Acarus scabiei</name>
    <dbReference type="NCBI Taxonomy" id="52283"/>
    <lineage>
        <taxon>Eukaryota</taxon>
        <taxon>Metazoa</taxon>
        <taxon>Ecdysozoa</taxon>
        <taxon>Arthropoda</taxon>
        <taxon>Chelicerata</taxon>
        <taxon>Arachnida</taxon>
        <taxon>Acari</taxon>
        <taxon>Acariformes</taxon>
        <taxon>Sarcoptiformes</taxon>
        <taxon>Astigmata</taxon>
        <taxon>Psoroptidia</taxon>
        <taxon>Sarcoptoidea</taxon>
        <taxon>Sarcoptidae</taxon>
        <taxon>Sarcoptinae</taxon>
        <taxon>Sarcoptes</taxon>
    </lineage>
</organism>
<accession>A0A834R2M0</accession>
<evidence type="ECO:0000313" key="2">
    <source>
        <dbReference type="EnsemblMetazoa" id="KAF7488778.1"/>
    </source>
</evidence>
<sequence>MKSQNLSSSFLSASALPSSAVVMVKILLIGLIWIDLISLPSEACWCNNKVKSNGYFCGQHLDRCAANILYECDRFGREPIQVEDCRQTGCYSTNDGEASCWRKLSTTIEVN</sequence>
<gene>
    <name evidence="1" type="ORF">SSS_1933</name>
</gene>
<reference evidence="2" key="3">
    <citation type="submission" date="2022-06" db="UniProtKB">
        <authorList>
            <consortium name="EnsemblMetazoa"/>
        </authorList>
    </citation>
    <scope>IDENTIFICATION</scope>
</reference>